<dbReference type="EMBL" id="JH818844">
    <property type="protein sequence ID" value="EKC24173.1"/>
    <property type="molecule type" value="Genomic_DNA"/>
</dbReference>
<organism evidence="1">
    <name type="scientific">Magallana gigas</name>
    <name type="common">Pacific oyster</name>
    <name type="synonym">Crassostrea gigas</name>
    <dbReference type="NCBI Taxonomy" id="29159"/>
    <lineage>
        <taxon>Eukaryota</taxon>
        <taxon>Metazoa</taxon>
        <taxon>Spiralia</taxon>
        <taxon>Lophotrochozoa</taxon>
        <taxon>Mollusca</taxon>
        <taxon>Bivalvia</taxon>
        <taxon>Autobranchia</taxon>
        <taxon>Pteriomorphia</taxon>
        <taxon>Ostreida</taxon>
        <taxon>Ostreoidea</taxon>
        <taxon>Ostreidae</taxon>
        <taxon>Magallana</taxon>
    </lineage>
</organism>
<reference evidence="1" key="1">
    <citation type="journal article" date="2012" name="Nature">
        <title>The oyster genome reveals stress adaptation and complexity of shell formation.</title>
        <authorList>
            <person name="Zhang G."/>
            <person name="Fang X."/>
            <person name="Guo X."/>
            <person name="Li L."/>
            <person name="Luo R."/>
            <person name="Xu F."/>
            <person name="Yang P."/>
            <person name="Zhang L."/>
            <person name="Wang X."/>
            <person name="Qi H."/>
            <person name="Xiong Z."/>
            <person name="Que H."/>
            <person name="Xie Y."/>
            <person name="Holland P.W."/>
            <person name="Paps J."/>
            <person name="Zhu Y."/>
            <person name="Wu F."/>
            <person name="Chen Y."/>
            <person name="Wang J."/>
            <person name="Peng C."/>
            <person name="Meng J."/>
            <person name="Yang L."/>
            <person name="Liu J."/>
            <person name="Wen B."/>
            <person name="Zhang N."/>
            <person name="Huang Z."/>
            <person name="Zhu Q."/>
            <person name="Feng Y."/>
            <person name="Mount A."/>
            <person name="Hedgecock D."/>
            <person name="Xu Z."/>
            <person name="Liu Y."/>
            <person name="Domazet-Loso T."/>
            <person name="Du Y."/>
            <person name="Sun X."/>
            <person name="Zhang S."/>
            <person name="Liu B."/>
            <person name="Cheng P."/>
            <person name="Jiang X."/>
            <person name="Li J."/>
            <person name="Fan D."/>
            <person name="Wang W."/>
            <person name="Fu W."/>
            <person name="Wang T."/>
            <person name="Wang B."/>
            <person name="Zhang J."/>
            <person name="Peng Z."/>
            <person name="Li Y."/>
            <person name="Li N."/>
            <person name="Wang J."/>
            <person name="Chen M."/>
            <person name="He Y."/>
            <person name="Tan F."/>
            <person name="Song X."/>
            <person name="Zheng Q."/>
            <person name="Huang R."/>
            <person name="Yang H."/>
            <person name="Du X."/>
            <person name="Chen L."/>
            <person name="Yang M."/>
            <person name="Gaffney P.M."/>
            <person name="Wang S."/>
            <person name="Luo L."/>
            <person name="She Z."/>
            <person name="Ming Y."/>
            <person name="Huang W."/>
            <person name="Zhang S."/>
            <person name="Huang B."/>
            <person name="Zhang Y."/>
            <person name="Qu T."/>
            <person name="Ni P."/>
            <person name="Miao G."/>
            <person name="Wang J."/>
            <person name="Wang Q."/>
            <person name="Steinberg C.E."/>
            <person name="Wang H."/>
            <person name="Li N."/>
            <person name="Qian L."/>
            <person name="Zhang G."/>
            <person name="Li Y."/>
            <person name="Yang H."/>
            <person name="Liu X."/>
            <person name="Wang J."/>
            <person name="Yin Y."/>
            <person name="Wang J."/>
        </authorList>
    </citation>
    <scope>NUCLEOTIDE SEQUENCE [LARGE SCALE GENOMIC DNA]</scope>
    <source>
        <strain evidence="1">05x7-T-G4-1.051#20</strain>
    </source>
</reference>
<accession>K1PRC6</accession>
<protein>
    <submittedName>
        <fullName evidence="1">Uncharacterized protein</fullName>
    </submittedName>
</protein>
<evidence type="ECO:0000313" key="1">
    <source>
        <dbReference type="EMBL" id="EKC24173.1"/>
    </source>
</evidence>
<dbReference type="HOGENOM" id="CLU_2252614_0_0_1"/>
<proteinExistence type="predicted"/>
<sequence>MCPCSCSETQKTSLRMTYDAYIISAVLKTRVHLLHEKSKTIVRFLRVLHDESGSLSPNTILRDIYDWHVKRSFVLRYLYSLNHFKYAQPRLPRLVESETTAICN</sequence>
<name>K1PRC6_MAGGI</name>
<dbReference type="InParanoid" id="K1PRC6"/>
<dbReference type="AlphaFoldDB" id="K1PRC6"/>
<gene>
    <name evidence="1" type="ORF">CGI_10007017</name>
</gene>